<keyword evidence="7 8" id="KW-0472">Membrane</keyword>
<feature type="transmembrane region" description="Helical" evidence="8">
    <location>
        <begin position="153"/>
        <end position="172"/>
    </location>
</feature>
<reference evidence="9 10" key="1">
    <citation type="journal article" date="2023" name="PLoS ONE">
        <title>Genome-based metabolic and phylogenomic analysis of three Terrisporobacter species.</title>
        <authorList>
            <person name="Boer T."/>
            <person name="Bengelsdorf F.R."/>
            <person name="Bomeke M."/>
            <person name="Daniel R."/>
            <person name="Poehlein A."/>
        </authorList>
    </citation>
    <scope>NUCLEOTIDE SEQUENCE [LARGE SCALE GENOMIC DNA]</scope>
    <source>
        <strain evidence="9 10">DSM 1288</strain>
    </source>
</reference>
<evidence type="ECO:0000313" key="9">
    <source>
        <dbReference type="EMBL" id="WWD85163.1"/>
    </source>
</evidence>
<evidence type="ECO:0000256" key="2">
    <source>
        <dbReference type="ARBA" id="ARBA00022654"/>
    </source>
</evidence>
<proteinExistence type="predicted"/>
<evidence type="ECO:0000256" key="4">
    <source>
        <dbReference type="ARBA" id="ARBA00022692"/>
    </source>
</evidence>
<name>A0ABZ2EZZ6_9FIRM</name>
<evidence type="ECO:0000256" key="3">
    <source>
        <dbReference type="ARBA" id="ARBA00022670"/>
    </source>
</evidence>
<keyword evidence="4 8" id="KW-0812">Transmembrane</keyword>
<evidence type="ECO:0000256" key="1">
    <source>
        <dbReference type="ARBA" id="ARBA00022475"/>
    </source>
</evidence>
<keyword evidence="10" id="KW-1185">Reference proteome</keyword>
<dbReference type="Pfam" id="PF04647">
    <property type="entry name" value="AgrB"/>
    <property type="match status" value="1"/>
</dbReference>
<organism evidence="9 10">
    <name type="scientific">Terrisporobacter glycolicus ATCC 14880 = DSM 1288</name>
    <dbReference type="NCBI Taxonomy" id="1121315"/>
    <lineage>
        <taxon>Bacteria</taxon>
        <taxon>Bacillati</taxon>
        <taxon>Bacillota</taxon>
        <taxon>Clostridia</taxon>
        <taxon>Peptostreptococcales</taxon>
        <taxon>Peptostreptococcaceae</taxon>
        <taxon>Terrisporobacter</taxon>
    </lineage>
</organism>
<evidence type="ECO:0000256" key="8">
    <source>
        <dbReference type="SAM" id="Phobius"/>
    </source>
</evidence>
<dbReference type="EC" id="3.4.-.-" evidence="9"/>
<accession>A0ABZ2EZZ6</accession>
<keyword evidence="5 9" id="KW-0378">Hydrolase</keyword>
<feature type="transmembrane region" description="Helical" evidence="8">
    <location>
        <begin position="178"/>
        <end position="199"/>
    </location>
</feature>
<evidence type="ECO:0000256" key="7">
    <source>
        <dbReference type="ARBA" id="ARBA00023136"/>
    </source>
</evidence>
<dbReference type="EMBL" id="CP117523">
    <property type="protein sequence ID" value="WWD85163.1"/>
    <property type="molecule type" value="Genomic_DNA"/>
</dbReference>
<evidence type="ECO:0000313" key="10">
    <source>
        <dbReference type="Proteomes" id="UP001348492"/>
    </source>
</evidence>
<protein>
    <submittedName>
        <fullName evidence="9">Accessory gene regulator protein B</fullName>
        <ecNumber evidence="9">3.4.-.-</ecNumber>
    </submittedName>
</protein>
<evidence type="ECO:0000256" key="6">
    <source>
        <dbReference type="ARBA" id="ARBA00022989"/>
    </source>
</evidence>
<feature type="transmembrane region" description="Helical" evidence="8">
    <location>
        <begin position="110"/>
        <end position="127"/>
    </location>
</feature>
<sequence length="216" mass="24226">MNSITENLSDKIAFRLCGSKDKSSDEFEVLKYGVFAFLHICMAAILTILFGILTSTLFQIVIISLVAGFMKRNSGGIHCSSPNRCLITGIILSYIFALTGRFLINGKLGVLYSIDIIILIHSFIILYKKCPVPSENKPLKKEAIRKKLRKNSFCIYFVCIVLFIFNVLLNLLNVNLNLNSLVLCISLGIYMQMLSLTIVGSKSILFIDKVLLKFKI</sequence>
<evidence type="ECO:0000256" key="5">
    <source>
        <dbReference type="ARBA" id="ARBA00022801"/>
    </source>
</evidence>
<keyword evidence="6 8" id="KW-1133">Transmembrane helix</keyword>
<feature type="transmembrane region" description="Helical" evidence="8">
    <location>
        <begin position="85"/>
        <end position="104"/>
    </location>
</feature>
<dbReference type="Proteomes" id="UP001348492">
    <property type="component" value="Chromosome"/>
</dbReference>
<gene>
    <name evidence="9" type="primary">agrB</name>
    <name evidence="9" type="ORF">TEGL_36170</name>
</gene>
<dbReference type="GO" id="GO:0016787">
    <property type="term" value="F:hydrolase activity"/>
    <property type="evidence" value="ECO:0007669"/>
    <property type="project" value="UniProtKB-KW"/>
</dbReference>
<dbReference type="RefSeq" id="WP_018592165.1">
    <property type="nucleotide sequence ID" value="NZ_AUUB01000014.1"/>
</dbReference>
<dbReference type="SMART" id="SM00793">
    <property type="entry name" value="AgrB"/>
    <property type="match status" value="1"/>
</dbReference>
<feature type="transmembrane region" description="Helical" evidence="8">
    <location>
        <begin position="32"/>
        <end position="65"/>
    </location>
</feature>
<dbReference type="InterPro" id="IPR006741">
    <property type="entry name" value="AgrB"/>
</dbReference>
<keyword evidence="2" id="KW-0673">Quorum sensing</keyword>
<keyword evidence="1" id="KW-1003">Cell membrane</keyword>
<keyword evidence="3" id="KW-0645">Protease</keyword>